<reference evidence="1 2" key="1">
    <citation type="submission" date="2020-10" db="EMBL/GenBank/DDBJ databases">
        <authorList>
            <person name="Castelo-Branco R."/>
            <person name="Eusebio N."/>
            <person name="Adriana R."/>
            <person name="Vieira A."/>
            <person name="Brugerolle De Fraissinette N."/>
            <person name="Rezende De Castro R."/>
            <person name="Schneider M.P."/>
            <person name="Vasconcelos V."/>
            <person name="Leao P.N."/>
        </authorList>
    </citation>
    <scope>NUCLEOTIDE SEQUENCE [LARGE SCALE GENOMIC DNA]</scope>
    <source>
        <strain evidence="1 2">LEGE 00031</strain>
    </source>
</reference>
<evidence type="ECO:0000313" key="2">
    <source>
        <dbReference type="Proteomes" id="UP000658720"/>
    </source>
</evidence>
<dbReference type="EMBL" id="JADEVV010000094">
    <property type="protein sequence ID" value="MBE9255773.1"/>
    <property type="molecule type" value="Genomic_DNA"/>
</dbReference>
<protein>
    <submittedName>
        <fullName evidence="1">Uncharacterized protein</fullName>
    </submittedName>
</protein>
<sequence>MAYIVGVSVTMPILQGGTFSTTLFIKNLGVVPFDDESSLSALGCPSLKLAIVDEQLGKRLKQVSEALGIGGYATVLISPDVLQELRAKRTDSLDRCQDRGRHLSPLPFAQESSGVEDGNYLSLHLTLPKDLQSLDATVRLSSLLRLLL</sequence>
<keyword evidence="2" id="KW-1185">Reference proteome</keyword>
<proteinExistence type="predicted"/>
<gene>
    <name evidence="1" type="ORF">IQ217_18475</name>
</gene>
<organism evidence="1 2">
    <name type="scientific">Synechocystis salina LEGE 00031</name>
    <dbReference type="NCBI Taxonomy" id="1828736"/>
    <lineage>
        <taxon>Bacteria</taxon>
        <taxon>Bacillati</taxon>
        <taxon>Cyanobacteriota</taxon>
        <taxon>Cyanophyceae</taxon>
        <taxon>Synechococcales</taxon>
        <taxon>Merismopediaceae</taxon>
        <taxon>Synechocystis</taxon>
    </lineage>
</organism>
<dbReference type="Proteomes" id="UP000658720">
    <property type="component" value="Unassembled WGS sequence"/>
</dbReference>
<evidence type="ECO:0000313" key="1">
    <source>
        <dbReference type="EMBL" id="MBE9255773.1"/>
    </source>
</evidence>
<name>A0ABR9VZF3_9SYNC</name>
<comment type="caution">
    <text evidence="1">The sequence shown here is derived from an EMBL/GenBank/DDBJ whole genome shotgun (WGS) entry which is preliminary data.</text>
</comment>
<accession>A0ABR9VZF3</accession>